<feature type="region of interest" description="Disordered" evidence="1">
    <location>
        <begin position="275"/>
        <end position="527"/>
    </location>
</feature>
<feature type="transmembrane region" description="Helical" evidence="2">
    <location>
        <begin position="14"/>
        <end position="35"/>
    </location>
</feature>
<feature type="compositionally biased region" description="Basic residues" evidence="1">
    <location>
        <begin position="435"/>
        <end position="456"/>
    </location>
</feature>
<keyword evidence="4" id="KW-1185">Reference proteome</keyword>
<dbReference type="PANTHER" id="PTHR36694">
    <property type="entry name" value="PASIFLORA 1, ISOFORM A-RELATED"/>
    <property type="match status" value="1"/>
</dbReference>
<feature type="region of interest" description="Disordered" evidence="1">
    <location>
        <begin position="575"/>
        <end position="608"/>
    </location>
</feature>
<feature type="transmembrane region" description="Helical" evidence="2">
    <location>
        <begin position="163"/>
        <end position="187"/>
    </location>
</feature>
<feature type="compositionally biased region" description="Basic residues" evidence="1">
    <location>
        <begin position="475"/>
        <end position="488"/>
    </location>
</feature>
<dbReference type="Proteomes" id="UP001177023">
    <property type="component" value="Unassembled WGS sequence"/>
</dbReference>
<keyword evidence="2" id="KW-0472">Membrane</keyword>
<protein>
    <submittedName>
        <fullName evidence="3">Uncharacterized protein</fullName>
    </submittedName>
</protein>
<dbReference type="EMBL" id="CATQJA010002662">
    <property type="protein sequence ID" value="CAJ0580902.1"/>
    <property type="molecule type" value="Genomic_DNA"/>
</dbReference>
<feature type="compositionally biased region" description="Polar residues" evidence="1">
    <location>
        <begin position="583"/>
        <end position="592"/>
    </location>
</feature>
<gene>
    <name evidence="3" type="ORF">MSPICULIGERA_LOCUS19076</name>
</gene>
<evidence type="ECO:0000313" key="3">
    <source>
        <dbReference type="EMBL" id="CAJ0580902.1"/>
    </source>
</evidence>
<feature type="compositionally biased region" description="Basic residues" evidence="1">
    <location>
        <begin position="395"/>
        <end position="407"/>
    </location>
</feature>
<evidence type="ECO:0000256" key="2">
    <source>
        <dbReference type="SAM" id="Phobius"/>
    </source>
</evidence>
<name>A0AA36D6Y3_9BILA</name>
<evidence type="ECO:0000313" key="4">
    <source>
        <dbReference type="Proteomes" id="UP001177023"/>
    </source>
</evidence>
<feature type="transmembrane region" description="Helical" evidence="2">
    <location>
        <begin position="193"/>
        <end position="219"/>
    </location>
</feature>
<proteinExistence type="predicted"/>
<comment type="caution">
    <text evidence="3">The sequence shown here is derived from an EMBL/GenBank/DDBJ whole genome shotgun (WGS) entry which is preliminary data.</text>
</comment>
<feature type="non-terminal residue" evidence="3">
    <location>
        <position position="1"/>
    </location>
</feature>
<accession>A0AA36D6Y3</accession>
<feature type="compositionally biased region" description="Pro residues" evidence="1">
    <location>
        <begin position="279"/>
        <end position="310"/>
    </location>
</feature>
<sequence length="608" mass="70262">MPCNPCCCMKPKDGAVVCGIWSVIYALASIAVMAWQTQVLNNCRSVTMSQSNLQCEYYCPCVGASTARTSRIVFGVAQLGLMGWQLAAIKYEKDRAANTLLPNYNTYGRYDIPTYYESYWQTPEERYYIGLFIIQILCLISAFFLLFAGVALIYGIHTWSRYLIWPWFVCMLSSILSSLAYCIMWWAGDVRDYWLALTIIEFIGVLINILATVVVSTFYTRIKAEWDYYEKKSRYRPGSRAGHSSRKDLLEHRWEYPEPDRMVVRPFPSQANQNAPYLPSYPSPFPPQPNFKQTGPPPPPLPKKVPPYPEDPNLIVPTRYDREPGSRIGGGAVPHLYKSDDDDDLVSSWVKDQQRRSQHGSKADSEPPYLGGHNYPLKPSRSMPSLFEDSASCHRAPRHRSSSRYRSSHRDRDRDRERDRDRDRDRDRHRGDRDKRHRSSRDHRDHSRRSYRRGRNRSVGYGSDSEETATDYTRCRHSERKRHRSSSRHRYDESETELSAAPLKDRKGRRSGEQERSNGQVSLPLSGGLTIPQHIVIPPQHQMERNPDGTIQPQKFNINSEIVIKYDKDGSDVHFSSAREPYHQTTRSNISHLSEPRRLQPVSMQSNV</sequence>
<reference evidence="3" key="1">
    <citation type="submission" date="2023-06" db="EMBL/GenBank/DDBJ databases">
        <authorList>
            <person name="Delattre M."/>
        </authorList>
    </citation>
    <scope>NUCLEOTIDE SEQUENCE</scope>
    <source>
        <strain evidence="3">AF72</strain>
    </source>
</reference>
<feature type="transmembrane region" description="Helical" evidence="2">
    <location>
        <begin position="127"/>
        <end position="156"/>
    </location>
</feature>
<feature type="compositionally biased region" description="Basic and acidic residues" evidence="1">
    <location>
        <begin position="408"/>
        <end position="434"/>
    </location>
</feature>
<keyword evidence="2" id="KW-1133">Transmembrane helix</keyword>
<evidence type="ECO:0000256" key="1">
    <source>
        <dbReference type="SAM" id="MobiDB-lite"/>
    </source>
</evidence>
<organism evidence="3 4">
    <name type="scientific">Mesorhabditis spiculigera</name>
    <dbReference type="NCBI Taxonomy" id="96644"/>
    <lineage>
        <taxon>Eukaryota</taxon>
        <taxon>Metazoa</taxon>
        <taxon>Ecdysozoa</taxon>
        <taxon>Nematoda</taxon>
        <taxon>Chromadorea</taxon>
        <taxon>Rhabditida</taxon>
        <taxon>Rhabditina</taxon>
        <taxon>Rhabditomorpha</taxon>
        <taxon>Rhabditoidea</taxon>
        <taxon>Rhabditidae</taxon>
        <taxon>Mesorhabditinae</taxon>
        <taxon>Mesorhabditis</taxon>
    </lineage>
</organism>
<dbReference type="AlphaFoldDB" id="A0AA36D6Y3"/>
<keyword evidence="2" id="KW-0812">Transmembrane</keyword>
<dbReference type="PANTHER" id="PTHR36694:SF11">
    <property type="entry name" value="LP21121P-RELATED"/>
    <property type="match status" value="1"/>
</dbReference>